<dbReference type="InterPro" id="IPR039378">
    <property type="entry name" value="RNase_T2_prok"/>
</dbReference>
<evidence type="ECO:0000313" key="5">
    <source>
        <dbReference type="EMBL" id="XBH14377.1"/>
    </source>
</evidence>
<gene>
    <name evidence="5" type="ORF">P8936_04250</name>
</gene>
<evidence type="ECO:0000256" key="3">
    <source>
        <dbReference type="SAM" id="MobiDB-lite"/>
    </source>
</evidence>
<sequence length="227" mass="24731">MKNLSSAVCVLIFFALGCNSSQVPNHSSNIRQQSSRQQARTTQAGATSQPFDYYLLNLSWSPEFCHSHPTAAECAQHRAFTLHGLWPQNNTGPYIENCTDAPGPQDPSAYSDIYPDPGLLRHEWKTHGTCSGLSADAFFNLARQAVQSVTIPAELSTLDHPTSMPPAQILDLFAKTNPSFPPESLALSCGNNYLTAIEVCMSKTLQPIACGAIRTCRANTVRIPPPR</sequence>
<proteinExistence type="inferred from homology"/>
<dbReference type="CDD" id="cd01062">
    <property type="entry name" value="RNase_T2_prok"/>
    <property type="match status" value="1"/>
</dbReference>
<dbReference type="PROSITE" id="PS51257">
    <property type="entry name" value="PROKAR_LIPOPROTEIN"/>
    <property type="match status" value="1"/>
</dbReference>
<accession>A0AAU7D8H2</accession>
<evidence type="ECO:0000256" key="1">
    <source>
        <dbReference type="ARBA" id="ARBA00007469"/>
    </source>
</evidence>
<feature type="compositionally biased region" description="Low complexity" evidence="3">
    <location>
        <begin position="31"/>
        <end position="44"/>
    </location>
</feature>
<feature type="signal peptide" evidence="4">
    <location>
        <begin position="1"/>
        <end position="20"/>
    </location>
</feature>
<comment type="similarity">
    <text evidence="1 2">Belongs to the RNase T2 family.</text>
</comment>
<dbReference type="Pfam" id="PF00445">
    <property type="entry name" value="Ribonuclease_T2"/>
    <property type="match status" value="1"/>
</dbReference>
<organism evidence="5">
    <name type="scientific">Edaphobacter paludis</name>
    <dbReference type="NCBI Taxonomy" id="3035702"/>
    <lineage>
        <taxon>Bacteria</taxon>
        <taxon>Pseudomonadati</taxon>
        <taxon>Acidobacteriota</taxon>
        <taxon>Terriglobia</taxon>
        <taxon>Terriglobales</taxon>
        <taxon>Acidobacteriaceae</taxon>
        <taxon>Edaphobacter</taxon>
    </lineage>
</organism>
<dbReference type="SUPFAM" id="SSF55895">
    <property type="entry name" value="Ribonuclease Rh-like"/>
    <property type="match status" value="1"/>
</dbReference>
<dbReference type="InterPro" id="IPR036430">
    <property type="entry name" value="RNase_T2-like_sf"/>
</dbReference>
<feature type="region of interest" description="Disordered" evidence="3">
    <location>
        <begin position="25"/>
        <end position="45"/>
    </location>
</feature>
<reference evidence="5" key="1">
    <citation type="submission" date="2023-03" db="EMBL/GenBank/DDBJ databases">
        <title>Edaphobacter sp.</title>
        <authorList>
            <person name="Huber K.J."/>
            <person name="Papendorf J."/>
            <person name="Pilke C."/>
            <person name="Bunk B."/>
            <person name="Sproeer C."/>
            <person name="Pester M."/>
        </authorList>
    </citation>
    <scope>NUCLEOTIDE SEQUENCE</scope>
    <source>
        <strain evidence="5">DSM 109920</strain>
    </source>
</reference>
<feature type="chain" id="PRO_5043548861" evidence="4">
    <location>
        <begin position="21"/>
        <end position="227"/>
    </location>
</feature>
<dbReference type="AlphaFoldDB" id="A0AAU7D8H2"/>
<dbReference type="Gene3D" id="3.90.730.10">
    <property type="entry name" value="Ribonuclease T2-like"/>
    <property type="match status" value="1"/>
</dbReference>
<name>A0AAU7D8H2_9BACT</name>
<evidence type="ECO:0000256" key="4">
    <source>
        <dbReference type="SAM" id="SignalP"/>
    </source>
</evidence>
<evidence type="ECO:0000256" key="2">
    <source>
        <dbReference type="RuleBase" id="RU004328"/>
    </source>
</evidence>
<dbReference type="InterPro" id="IPR001568">
    <property type="entry name" value="RNase_T2-like"/>
</dbReference>
<dbReference type="GO" id="GO:0033897">
    <property type="term" value="F:ribonuclease T2 activity"/>
    <property type="evidence" value="ECO:0007669"/>
    <property type="project" value="InterPro"/>
</dbReference>
<dbReference type="EMBL" id="CP121195">
    <property type="protein sequence ID" value="XBH14377.1"/>
    <property type="molecule type" value="Genomic_DNA"/>
</dbReference>
<protein>
    <submittedName>
        <fullName evidence="5">Ribonuclease T2</fullName>
    </submittedName>
</protein>
<dbReference type="PANTHER" id="PTHR11240">
    <property type="entry name" value="RIBONUCLEASE T2"/>
    <property type="match status" value="1"/>
</dbReference>
<dbReference type="InterPro" id="IPR018188">
    <property type="entry name" value="RNase_T2_His_AS_1"/>
</dbReference>
<dbReference type="GO" id="GO:0006401">
    <property type="term" value="P:RNA catabolic process"/>
    <property type="evidence" value="ECO:0007669"/>
    <property type="project" value="UniProtKB-ARBA"/>
</dbReference>
<dbReference type="PROSITE" id="PS00531">
    <property type="entry name" value="RNASE_T2_2"/>
    <property type="match status" value="1"/>
</dbReference>
<dbReference type="RefSeq" id="WP_348269973.1">
    <property type="nucleotide sequence ID" value="NZ_CP121195.1"/>
</dbReference>
<keyword evidence="4" id="KW-0732">Signal</keyword>
<dbReference type="PANTHER" id="PTHR11240:SF22">
    <property type="entry name" value="RIBONUCLEASE T2"/>
    <property type="match status" value="1"/>
</dbReference>
<dbReference type="GO" id="GO:0003723">
    <property type="term" value="F:RNA binding"/>
    <property type="evidence" value="ECO:0007669"/>
    <property type="project" value="InterPro"/>
</dbReference>
<dbReference type="PROSITE" id="PS00530">
    <property type="entry name" value="RNASE_T2_1"/>
    <property type="match status" value="1"/>
</dbReference>
<dbReference type="InterPro" id="IPR033130">
    <property type="entry name" value="RNase_T2_His_AS_2"/>
</dbReference>